<dbReference type="InterPro" id="IPR044946">
    <property type="entry name" value="Restrct_endonuc_typeI_TRD_sf"/>
</dbReference>
<keyword evidence="2" id="KW-0238">DNA-binding</keyword>
<accession>A0ABW1UWB0</accession>
<dbReference type="RefSeq" id="WP_125593038.1">
    <property type="nucleotide sequence ID" value="NZ_JBHSSN010000015.1"/>
</dbReference>
<dbReference type="InterPro" id="IPR003356">
    <property type="entry name" value="DNA_methylase_A-5"/>
</dbReference>
<keyword evidence="4" id="KW-0489">Methyltransferase</keyword>
<sequence length="360" mass="41685">MGKLGRDEFYKIAGVKQHAEFERYLRDILFKPKKREEFYQKLLEIDSDVYVDTFRQYFEEYAAERKSNQQDYTPDSISHLLSKLTQCDPQPNSMWTAYDPTAGTGSLLIQNWKNDQLQENIFSYQPHNYIYRADELADNSIPYLLHNLAIRGMNCVVVHGDTLERTAKQVYFVQNAKDDFMSYSSVNVMPHTDEILNYLGLSKWEEPAIDHIEDEISDVHFKPAILPMQKRALPLNKDYQDDIEPYESEEDRLQLKDIATVERAKAKKVYPRGTIVIQISATRGQIGLLKSSGLVGSQYACIDSKIDSGFLFYLIQTKAPRHFNRVQQGLNLTIEDIETIPVAITFATRPEKYEQTQLNI</sequence>
<dbReference type="SUPFAM" id="SSF53335">
    <property type="entry name" value="S-adenosyl-L-methionine-dependent methyltransferases"/>
    <property type="match status" value="1"/>
</dbReference>
<keyword evidence="1" id="KW-0680">Restriction system</keyword>
<evidence type="ECO:0000256" key="2">
    <source>
        <dbReference type="ARBA" id="ARBA00023125"/>
    </source>
</evidence>
<dbReference type="GO" id="GO:0032259">
    <property type="term" value="P:methylation"/>
    <property type="evidence" value="ECO:0007669"/>
    <property type="project" value="UniProtKB-KW"/>
</dbReference>
<evidence type="ECO:0000313" key="4">
    <source>
        <dbReference type="EMBL" id="MFC6324026.1"/>
    </source>
</evidence>
<dbReference type="Proteomes" id="UP001596186">
    <property type="component" value="Unassembled WGS sequence"/>
</dbReference>
<dbReference type="Gene3D" id="3.90.220.20">
    <property type="entry name" value="DNA methylase specificity domains"/>
    <property type="match status" value="1"/>
</dbReference>
<gene>
    <name evidence="4" type="ORF">ACFP1F_09770</name>
</gene>
<dbReference type="EMBL" id="JBHSSN010000015">
    <property type="protein sequence ID" value="MFC6324026.1"/>
    <property type="molecule type" value="Genomic_DNA"/>
</dbReference>
<feature type="domain" description="DNA methylase adenine-specific" evidence="3">
    <location>
        <begin position="47"/>
        <end position="169"/>
    </location>
</feature>
<dbReference type="SUPFAM" id="SSF116734">
    <property type="entry name" value="DNA methylase specificity domain"/>
    <property type="match status" value="1"/>
</dbReference>
<dbReference type="InterPro" id="IPR029063">
    <property type="entry name" value="SAM-dependent_MTases_sf"/>
</dbReference>
<name>A0ABW1UWB0_9LACO</name>
<reference evidence="5" key="1">
    <citation type="journal article" date="2019" name="Int. J. Syst. Evol. Microbiol.">
        <title>The Global Catalogue of Microorganisms (GCM) 10K type strain sequencing project: providing services to taxonomists for standard genome sequencing and annotation.</title>
        <authorList>
            <consortium name="The Broad Institute Genomics Platform"/>
            <consortium name="The Broad Institute Genome Sequencing Center for Infectious Disease"/>
            <person name="Wu L."/>
            <person name="Ma J."/>
        </authorList>
    </citation>
    <scope>NUCLEOTIDE SEQUENCE [LARGE SCALE GENOMIC DNA]</scope>
    <source>
        <strain evidence="5">CCM 8895</strain>
    </source>
</reference>
<dbReference type="Pfam" id="PF02384">
    <property type="entry name" value="N6_Mtase"/>
    <property type="match status" value="1"/>
</dbReference>
<evidence type="ECO:0000259" key="3">
    <source>
        <dbReference type="Pfam" id="PF02384"/>
    </source>
</evidence>
<evidence type="ECO:0000313" key="5">
    <source>
        <dbReference type="Proteomes" id="UP001596186"/>
    </source>
</evidence>
<organism evidence="4 5">
    <name type="scientific">Companilactobacillus baiquanensis</name>
    <dbReference type="NCBI Taxonomy" id="2486005"/>
    <lineage>
        <taxon>Bacteria</taxon>
        <taxon>Bacillati</taxon>
        <taxon>Bacillota</taxon>
        <taxon>Bacilli</taxon>
        <taxon>Lactobacillales</taxon>
        <taxon>Lactobacillaceae</taxon>
        <taxon>Companilactobacillus</taxon>
    </lineage>
</organism>
<comment type="caution">
    <text evidence="4">The sequence shown here is derived from an EMBL/GenBank/DDBJ whole genome shotgun (WGS) entry which is preliminary data.</text>
</comment>
<evidence type="ECO:0000256" key="1">
    <source>
        <dbReference type="ARBA" id="ARBA00022747"/>
    </source>
</evidence>
<keyword evidence="5" id="KW-1185">Reference proteome</keyword>
<dbReference type="Gene3D" id="3.40.50.150">
    <property type="entry name" value="Vaccinia Virus protein VP39"/>
    <property type="match status" value="1"/>
</dbReference>
<keyword evidence="4" id="KW-0808">Transferase</keyword>
<proteinExistence type="predicted"/>
<dbReference type="GO" id="GO:0008168">
    <property type="term" value="F:methyltransferase activity"/>
    <property type="evidence" value="ECO:0007669"/>
    <property type="project" value="UniProtKB-KW"/>
</dbReference>
<protein>
    <submittedName>
        <fullName evidence="4">N-6 DNA methylase</fullName>
    </submittedName>
</protein>